<protein>
    <recommendedName>
        <fullName evidence="2">Methyltransferase type 11 domain-containing protein</fullName>
    </recommendedName>
</protein>
<dbReference type="Pfam" id="PF08241">
    <property type="entry name" value="Methyltransf_11"/>
    <property type="match status" value="1"/>
</dbReference>
<dbReference type="GO" id="GO:0008757">
    <property type="term" value="F:S-adenosylmethionine-dependent methyltransferase activity"/>
    <property type="evidence" value="ECO:0007669"/>
    <property type="project" value="InterPro"/>
</dbReference>
<sequence>MRMKIQVILSFFCSSTSNAFVIPCDRRETSNLNASTNSDNNEIAQQLNLSTRRKIFQSVVLTPLLPSVSNAMYTDPVTRIVLPSEGEVESALGGLDDNPFENLDKASFSRLDQTADTVFYKDPRFTEHIDDNAVELATRYISNILHENDSVLDLCSSWTSHIDKSTAQKLNLKRVSGLGMNEEELKANPVLTDYSVVDLNVKPDVKLPYEDNSFDVVLCQLSIDYLIHPLDVMKEVSRILKPGGCVHILFSNRLFIQKAVGLWTGKDDLDHVYTVAAYLKFCNGNFASESIEARDLSTRKKKGKEKMIQGDPVYVVRAKKYVG</sequence>
<dbReference type="InterPro" id="IPR029063">
    <property type="entry name" value="SAM-dependent_MTases_sf"/>
</dbReference>
<feature type="chain" id="PRO_5042122675" description="Methyltransferase type 11 domain-containing protein" evidence="1">
    <location>
        <begin position="20"/>
        <end position="323"/>
    </location>
</feature>
<dbReference type="AlphaFoldDB" id="A0AAD3CU38"/>
<dbReference type="PANTHER" id="PTHR43036:SF2">
    <property type="entry name" value="OS04G0481300 PROTEIN"/>
    <property type="match status" value="1"/>
</dbReference>
<gene>
    <name evidence="3" type="ORF">CTEN210_08747</name>
</gene>
<evidence type="ECO:0000313" key="3">
    <source>
        <dbReference type="EMBL" id="GFH52271.1"/>
    </source>
</evidence>
<accession>A0AAD3CU38</accession>
<dbReference type="PANTHER" id="PTHR43036">
    <property type="entry name" value="OSJNBB0011N17.9 PROTEIN"/>
    <property type="match status" value="1"/>
</dbReference>
<evidence type="ECO:0000259" key="2">
    <source>
        <dbReference type="Pfam" id="PF08241"/>
    </source>
</evidence>
<dbReference type="InterPro" id="IPR013216">
    <property type="entry name" value="Methyltransf_11"/>
</dbReference>
<keyword evidence="4" id="KW-1185">Reference proteome</keyword>
<feature type="domain" description="Methyltransferase type 11" evidence="2">
    <location>
        <begin position="173"/>
        <end position="246"/>
    </location>
</feature>
<name>A0AAD3CU38_9STRA</name>
<reference evidence="3 4" key="1">
    <citation type="journal article" date="2021" name="Sci. Rep.">
        <title>The genome of the diatom Chaetoceros tenuissimus carries an ancient integrated fragment of an extant virus.</title>
        <authorList>
            <person name="Hongo Y."/>
            <person name="Kimura K."/>
            <person name="Takaki Y."/>
            <person name="Yoshida Y."/>
            <person name="Baba S."/>
            <person name="Kobayashi G."/>
            <person name="Nagasaki K."/>
            <person name="Hano T."/>
            <person name="Tomaru Y."/>
        </authorList>
    </citation>
    <scope>NUCLEOTIDE SEQUENCE [LARGE SCALE GENOMIC DNA]</scope>
    <source>
        <strain evidence="3 4">NIES-3715</strain>
    </source>
</reference>
<keyword evidence="1" id="KW-0732">Signal</keyword>
<dbReference type="Proteomes" id="UP001054902">
    <property type="component" value="Unassembled WGS sequence"/>
</dbReference>
<dbReference type="EMBL" id="BLLK01000045">
    <property type="protein sequence ID" value="GFH52271.1"/>
    <property type="molecule type" value="Genomic_DNA"/>
</dbReference>
<dbReference type="SUPFAM" id="SSF53335">
    <property type="entry name" value="S-adenosyl-L-methionine-dependent methyltransferases"/>
    <property type="match status" value="1"/>
</dbReference>
<comment type="caution">
    <text evidence="3">The sequence shown here is derived from an EMBL/GenBank/DDBJ whole genome shotgun (WGS) entry which is preliminary data.</text>
</comment>
<evidence type="ECO:0000256" key="1">
    <source>
        <dbReference type="SAM" id="SignalP"/>
    </source>
</evidence>
<evidence type="ECO:0000313" key="4">
    <source>
        <dbReference type="Proteomes" id="UP001054902"/>
    </source>
</evidence>
<feature type="signal peptide" evidence="1">
    <location>
        <begin position="1"/>
        <end position="19"/>
    </location>
</feature>
<dbReference type="CDD" id="cd02440">
    <property type="entry name" value="AdoMet_MTases"/>
    <property type="match status" value="1"/>
</dbReference>
<dbReference type="Gene3D" id="3.40.50.150">
    <property type="entry name" value="Vaccinia Virus protein VP39"/>
    <property type="match status" value="1"/>
</dbReference>
<organism evidence="3 4">
    <name type="scientific">Chaetoceros tenuissimus</name>
    <dbReference type="NCBI Taxonomy" id="426638"/>
    <lineage>
        <taxon>Eukaryota</taxon>
        <taxon>Sar</taxon>
        <taxon>Stramenopiles</taxon>
        <taxon>Ochrophyta</taxon>
        <taxon>Bacillariophyta</taxon>
        <taxon>Coscinodiscophyceae</taxon>
        <taxon>Chaetocerotophycidae</taxon>
        <taxon>Chaetocerotales</taxon>
        <taxon>Chaetocerotaceae</taxon>
        <taxon>Chaetoceros</taxon>
    </lineage>
</organism>
<proteinExistence type="predicted"/>